<feature type="transmembrane region" description="Helical" evidence="7">
    <location>
        <begin position="261"/>
        <end position="282"/>
    </location>
</feature>
<feature type="transmembrane region" description="Helical" evidence="7">
    <location>
        <begin position="366"/>
        <end position="385"/>
    </location>
</feature>
<feature type="transmembrane region" description="Helical" evidence="7">
    <location>
        <begin position="391"/>
        <end position="413"/>
    </location>
</feature>
<keyword evidence="4 7" id="KW-1133">Transmembrane helix</keyword>
<keyword evidence="2" id="KW-0813">Transport</keyword>
<evidence type="ECO:0000313" key="9">
    <source>
        <dbReference type="Proteomes" id="UP000053342"/>
    </source>
</evidence>
<organism evidence="8 9">
    <name type="scientific">Exophiala oligosperma</name>
    <dbReference type="NCBI Taxonomy" id="215243"/>
    <lineage>
        <taxon>Eukaryota</taxon>
        <taxon>Fungi</taxon>
        <taxon>Dikarya</taxon>
        <taxon>Ascomycota</taxon>
        <taxon>Pezizomycotina</taxon>
        <taxon>Eurotiomycetes</taxon>
        <taxon>Chaetothyriomycetidae</taxon>
        <taxon>Chaetothyriales</taxon>
        <taxon>Herpotrichiellaceae</taxon>
        <taxon>Exophiala</taxon>
    </lineage>
</organism>
<dbReference type="GO" id="GO:0022857">
    <property type="term" value="F:transmembrane transporter activity"/>
    <property type="evidence" value="ECO:0007669"/>
    <property type="project" value="InterPro"/>
</dbReference>
<dbReference type="Pfam" id="PF13520">
    <property type="entry name" value="AA_permease_2"/>
    <property type="match status" value="1"/>
</dbReference>
<evidence type="ECO:0008006" key="10">
    <source>
        <dbReference type="Google" id="ProtNLM"/>
    </source>
</evidence>
<evidence type="ECO:0000256" key="2">
    <source>
        <dbReference type="ARBA" id="ARBA00022448"/>
    </source>
</evidence>
<accession>A0A0D2CFE7</accession>
<dbReference type="AlphaFoldDB" id="A0A0D2CFE7"/>
<evidence type="ECO:0000256" key="1">
    <source>
        <dbReference type="ARBA" id="ARBA00004141"/>
    </source>
</evidence>
<dbReference type="PANTHER" id="PTHR45649:SF1">
    <property type="entry name" value="TRANSPORTER, PUTATIVE (EUROFUNG)-RELATED"/>
    <property type="match status" value="1"/>
</dbReference>
<keyword evidence="9" id="KW-1185">Reference proteome</keyword>
<feature type="transmembrane region" description="Helical" evidence="7">
    <location>
        <begin position="313"/>
        <end position="336"/>
    </location>
</feature>
<dbReference type="VEuPathDB" id="FungiDB:PV06_01149"/>
<evidence type="ECO:0000256" key="6">
    <source>
        <dbReference type="SAM" id="MobiDB-lite"/>
    </source>
</evidence>
<feature type="transmembrane region" description="Helical" evidence="7">
    <location>
        <begin position="111"/>
        <end position="135"/>
    </location>
</feature>
<gene>
    <name evidence="8" type="ORF">PV06_01149</name>
</gene>
<feature type="transmembrane region" description="Helical" evidence="7">
    <location>
        <begin position="544"/>
        <end position="563"/>
    </location>
</feature>
<dbReference type="OrthoDB" id="3257095at2759"/>
<dbReference type="InterPro" id="IPR002293">
    <property type="entry name" value="AA/rel_permease1"/>
</dbReference>
<feature type="region of interest" description="Disordered" evidence="6">
    <location>
        <begin position="447"/>
        <end position="470"/>
    </location>
</feature>
<feature type="transmembrane region" description="Helical" evidence="7">
    <location>
        <begin position="510"/>
        <end position="532"/>
    </location>
</feature>
<protein>
    <recommendedName>
        <fullName evidence="10">Amino acid permease/ SLC12A domain-containing protein</fullName>
    </recommendedName>
</protein>
<feature type="transmembrane region" description="Helical" evidence="7">
    <location>
        <begin position="181"/>
        <end position="201"/>
    </location>
</feature>
<dbReference type="Gene3D" id="1.20.1740.10">
    <property type="entry name" value="Amino acid/polyamine transporter I"/>
    <property type="match status" value="1"/>
</dbReference>
<evidence type="ECO:0000256" key="3">
    <source>
        <dbReference type="ARBA" id="ARBA00022692"/>
    </source>
</evidence>
<feature type="transmembrane region" description="Helical" evidence="7">
    <location>
        <begin position="26"/>
        <end position="49"/>
    </location>
</feature>
<reference evidence="8 9" key="1">
    <citation type="submission" date="2015-01" db="EMBL/GenBank/DDBJ databases">
        <title>The Genome Sequence of Exophiala oligosperma CBS72588.</title>
        <authorList>
            <consortium name="The Broad Institute Genomics Platform"/>
            <person name="Cuomo C."/>
            <person name="de Hoog S."/>
            <person name="Gorbushina A."/>
            <person name="Stielow B."/>
            <person name="Teixiera M."/>
            <person name="Abouelleil A."/>
            <person name="Chapman S.B."/>
            <person name="Priest M."/>
            <person name="Young S.K."/>
            <person name="Wortman J."/>
            <person name="Nusbaum C."/>
            <person name="Birren B."/>
        </authorList>
    </citation>
    <scope>NUCLEOTIDE SEQUENCE [LARGE SCALE GENOMIC DNA]</scope>
    <source>
        <strain evidence="8 9">CBS 72588</strain>
    </source>
</reference>
<feature type="transmembrane region" description="Helical" evidence="7">
    <location>
        <begin position="156"/>
        <end position="175"/>
    </location>
</feature>
<dbReference type="GeneID" id="27353223"/>
<dbReference type="HOGENOM" id="CLU_004495_6_1_1"/>
<proteinExistence type="predicted"/>
<dbReference type="STRING" id="215243.A0A0D2CFE7"/>
<keyword evidence="3 7" id="KW-0812">Transmembrane</keyword>
<feature type="transmembrane region" description="Helical" evidence="7">
    <location>
        <begin position="61"/>
        <end position="79"/>
    </location>
</feature>
<dbReference type="Proteomes" id="UP000053342">
    <property type="component" value="Unassembled WGS sequence"/>
</dbReference>
<dbReference type="PIRSF" id="PIRSF006060">
    <property type="entry name" value="AA_transporter"/>
    <property type="match status" value="1"/>
</dbReference>
<dbReference type="PANTHER" id="PTHR45649">
    <property type="entry name" value="AMINO-ACID PERMEASE BAT1"/>
    <property type="match status" value="1"/>
</dbReference>
<evidence type="ECO:0000256" key="7">
    <source>
        <dbReference type="SAM" id="Phobius"/>
    </source>
</evidence>
<keyword evidence="5 7" id="KW-0472">Membrane</keyword>
<sequence>MARTKGDTDSNTLALLGKKEVLKRRFGFWSLFGFAVCELITWETVLALFSQGFNNGGPAGLVYGFIIAWSSTLSVYTVISELASMAPIAAGQYYWVYILAPERYKVFCSYIIGWLTSLAWVATVATETIFAGTMLQGLIILDHENDYDPKRWQGTLLAWLVIVVAIFVNVVIPGALPKFEIFIIVFHIAGFIAIVSVLWVYSPHNSAHFVFTTALNEGGWPTQGLSYCVGFLGNVATFVGADASVHMAEEVANAPLNIPRAIVGAMLINGAVGFTMMLTLLFCLGDVDSVLNTATGYPFMQIFKDSVNSTAGATAMGAIVLALTWACATGIITTASRMTWSFSRDKGTPFSSVVSYVSKTRRIPTVAVLVVTGIAALLTLIYIGSDTAFNDVISLTITGFYSSYFLPAAFLLYNRVKGRIQPHNQQTPGLPVESDDMSDDNAVKVPISNGDSISSVPRKNEAAGADDDDIKKTAYTDAESSTYPPAVNQDRRFSIAEAPLVWGPFHLPGWFGIINNAYACLYMIFVIFWSVWPPATPVNYQTMNYSVVVTGGVIIFSVIWYYIRGHKEYKGPIVDDEVAAIVVRRGSVGGV</sequence>
<comment type="subcellular location">
    <subcellularLocation>
        <location evidence="1">Membrane</location>
        <topology evidence="1">Multi-pass membrane protein</topology>
    </subcellularLocation>
</comment>
<name>A0A0D2CFE7_9EURO</name>
<evidence type="ECO:0000256" key="5">
    <source>
        <dbReference type="ARBA" id="ARBA00023136"/>
    </source>
</evidence>
<evidence type="ECO:0000256" key="4">
    <source>
        <dbReference type="ARBA" id="ARBA00022989"/>
    </source>
</evidence>
<dbReference type="GO" id="GO:0016020">
    <property type="term" value="C:membrane"/>
    <property type="evidence" value="ECO:0007669"/>
    <property type="project" value="UniProtKB-SubCell"/>
</dbReference>
<dbReference type="RefSeq" id="XP_016268793.1">
    <property type="nucleotide sequence ID" value="XM_016401740.1"/>
</dbReference>
<evidence type="ECO:0000313" key="8">
    <source>
        <dbReference type="EMBL" id="KIW48577.1"/>
    </source>
</evidence>
<dbReference type="EMBL" id="KN847332">
    <property type="protein sequence ID" value="KIW48577.1"/>
    <property type="molecule type" value="Genomic_DNA"/>
</dbReference>